<reference evidence="1 2" key="1">
    <citation type="submission" date="2015-09" db="EMBL/GenBank/DDBJ databases">
        <authorList>
            <person name="Xu Y."/>
            <person name="Nagy A."/>
            <person name="Liu N.T."/>
            <person name="Nou X."/>
        </authorList>
    </citation>
    <scope>NUCLEOTIDE SEQUENCE [LARGE SCALE GENOMIC DNA]</scope>
    <source>
        <strain evidence="1 2">FC1138</strain>
    </source>
</reference>
<evidence type="ECO:0000313" key="2">
    <source>
        <dbReference type="Proteomes" id="UP000077927"/>
    </source>
</evidence>
<name>A0AAC9BMG4_9RALS</name>
<dbReference type="EMBL" id="CP012606">
    <property type="protein sequence ID" value="ANH76556.1"/>
    <property type="molecule type" value="Genomic_DNA"/>
</dbReference>
<evidence type="ECO:0000313" key="1">
    <source>
        <dbReference type="EMBL" id="ANH76556.1"/>
    </source>
</evidence>
<protein>
    <submittedName>
        <fullName evidence="1">Uncharacterized protein</fullName>
    </submittedName>
</protein>
<accession>A0AAC9BMG4</accession>
<proteinExistence type="predicted"/>
<gene>
    <name evidence="1" type="ORF">ACS15_5366</name>
</gene>
<sequence>MSITQNLSVNSFFGATPNAASERLTDSPWALLPPPGLLTHVCRA</sequence>
<dbReference type="KEGG" id="rin:ACS15_5366"/>
<dbReference type="AlphaFoldDB" id="A0AAC9BMG4"/>
<dbReference type="Proteomes" id="UP000077927">
    <property type="component" value="Chromosome 2"/>
</dbReference>
<organism evidence="1 2">
    <name type="scientific">Ralstonia insidiosa</name>
    <dbReference type="NCBI Taxonomy" id="190721"/>
    <lineage>
        <taxon>Bacteria</taxon>
        <taxon>Pseudomonadati</taxon>
        <taxon>Pseudomonadota</taxon>
        <taxon>Betaproteobacteria</taxon>
        <taxon>Burkholderiales</taxon>
        <taxon>Burkholderiaceae</taxon>
        <taxon>Ralstonia</taxon>
    </lineage>
</organism>